<keyword evidence="2" id="KW-1185">Reference proteome</keyword>
<sequence length="117" mass="13399">MHVPTTYAFVYTSLPEQQQHQFTNKSTALREGGCGGVGVGGRARGMVWVRNYDKKTSKNIVGIKGSDVCKVDEICPLLRLHYMRTRNVSSYLIQWEQWCSSRKLFVFIVVVVFDHRS</sequence>
<organism evidence="1 2">
    <name type="scientific">Dreissena polymorpha</name>
    <name type="common">Zebra mussel</name>
    <name type="synonym">Mytilus polymorpha</name>
    <dbReference type="NCBI Taxonomy" id="45954"/>
    <lineage>
        <taxon>Eukaryota</taxon>
        <taxon>Metazoa</taxon>
        <taxon>Spiralia</taxon>
        <taxon>Lophotrochozoa</taxon>
        <taxon>Mollusca</taxon>
        <taxon>Bivalvia</taxon>
        <taxon>Autobranchia</taxon>
        <taxon>Heteroconchia</taxon>
        <taxon>Euheterodonta</taxon>
        <taxon>Imparidentia</taxon>
        <taxon>Neoheterodontei</taxon>
        <taxon>Myida</taxon>
        <taxon>Dreissenoidea</taxon>
        <taxon>Dreissenidae</taxon>
        <taxon>Dreissena</taxon>
    </lineage>
</organism>
<reference evidence="1" key="1">
    <citation type="journal article" date="2019" name="bioRxiv">
        <title>The Genome of the Zebra Mussel, Dreissena polymorpha: A Resource for Invasive Species Research.</title>
        <authorList>
            <person name="McCartney M.A."/>
            <person name="Auch B."/>
            <person name="Kono T."/>
            <person name="Mallez S."/>
            <person name="Zhang Y."/>
            <person name="Obille A."/>
            <person name="Becker A."/>
            <person name="Abrahante J.E."/>
            <person name="Garbe J."/>
            <person name="Badalamenti J.P."/>
            <person name="Herman A."/>
            <person name="Mangelson H."/>
            <person name="Liachko I."/>
            <person name="Sullivan S."/>
            <person name="Sone E.D."/>
            <person name="Koren S."/>
            <person name="Silverstein K.A.T."/>
            <person name="Beckman K.B."/>
            <person name="Gohl D.M."/>
        </authorList>
    </citation>
    <scope>NUCLEOTIDE SEQUENCE</scope>
    <source>
        <strain evidence="1">Duluth1</strain>
        <tissue evidence="1">Whole animal</tissue>
    </source>
</reference>
<accession>A0A9D4QIA5</accession>
<dbReference type="Proteomes" id="UP000828390">
    <property type="component" value="Unassembled WGS sequence"/>
</dbReference>
<reference evidence="1" key="2">
    <citation type="submission" date="2020-11" db="EMBL/GenBank/DDBJ databases">
        <authorList>
            <person name="McCartney M.A."/>
            <person name="Auch B."/>
            <person name="Kono T."/>
            <person name="Mallez S."/>
            <person name="Becker A."/>
            <person name="Gohl D.M."/>
            <person name="Silverstein K.A.T."/>
            <person name="Koren S."/>
            <person name="Bechman K.B."/>
            <person name="Herman A."/>
            <person name="Abrahante J.E."/>
            <person name="Garbe J."/>
        </authorList>
    </citation>
    <scope>NUCLEOTIDE SEQUENCE</scope>
    <source>
        <strain evidence="1">Duluth1</strain>
        <tissue evidence="1">Whole animal</tissue>
    </source>
</reference>
<evidence type="ECO:0000313" key="2">
    <source>
        <dbReference type="Proteomes" id="UP000828390"/>
    </source>
</evidence>
<name>A0A9D4QIA5_DREPO</name>
<proteinExistence type="predicted"/>
<dbReference type="EMBL" id="JAIWYP010000004">
    <property type="protein sequence ID" value="KAH3832694.1"/>
    <property type="molecule type" value="Genomic_DNA"/>
</dbReference>
<protein>
    <submittedName>
        <fullName evidence="1">Uncharacterized protein</fullName>
    </submittedName>
</protein>
<comment type="caution">
    <text evidence="1">The sequence shown here is derived from an EMBL/GenBank/DDBJ whole genome shotgun (WGS) entry which is preliminary data.</text>
</comment>
<dbReference type="AlphaFoldDB" id="A0A9D4QIA5"/>
<gene>
    <name evidence="1" type="ORF">DPMN_105987</name>
</gene>
<evidence type="ECO:0000313" key="1">
    <source>
        <dbReference type="EMBL" id="KAH3832694.1"/>
    </source>
</evidence>